<dbReference type="Pfam" id="PF00248">
    <property type="entry name" value="Aldo_ket_red"/>
    <property type="match status" value="1"/>
</dbReference>
<feature type="site" description="Lowers pKa of active site Tyr" evidence="6">
    <location>
        <position position="80"/>
    </location>
</feature>
<dbReference type="InterPro" id="IPR018170">
    <property type="entry name" value="Aldo/ket_reductase_CS"/>
</dbReference>
<evidence type="ECO:0000256" key="4">
    <source>
        <dbReference type="PIRSR" id="PIRSR000097-1"/>
    </source>
</evidence>
<dbReference type="EMBL" id="CP020928">
    <property type="protein sequence ID" value="AWF95845.1"/>
    <property type="molecule type" value="Genomic_DNA"/>
</dbReference>
<evidence type="ECO:0000256" key="6">
    <source>
        <dbReference type="PIRSR" id="PIRSR000097-3"/>
    </source>
</evidence>
<dbReference type="InterPro" id="IPR020471">
    <property type="entry name" value="AKR"/>
</dbReference>
<keyword evidence="3" id="KW-0560">Oxidoreductase</keyword>
<dbReference type="PROSITE" id="PS00798">
    <property type="entry name" value="ALDOKETO_REDUCTASE_1"/>
    <property type="match status" value="1"/>
</dbReference>
<dbReference type="PROSITE" id="PS00062">
    <property type="entry name" value="ALDOKETO_REDUCTASE_2"/>
    <property type="match status" value="1"/>
</dbReference>
<evidence type="ECO:0000313" key="9">
    <source>
        <dbReference type="Proteomes" id="UP000244870"/>
    </source>
</evidence>
<dbReference type="SUPFAM" id="SSF51430">
    <property type="entry name" value="NAD(P)-linked oxidoreductase"/>
    <property type="match status" value="1"/>
</dbReference>
<feature type="domain" description="NADP-dependent oxidoreductase" evidence="7">
    <location>
        <begin position="20"/>
        <end position="272"/>
    </location>
</feature>
<dbReference type="Gene3D" id="3.20.20.100">
    <property type="entry name" value="NADP-dependent oxidoreductase domain"/>
    <property type="match status" value="1"/>
</dbReference>
<name>A0A2S1KS70_9LACO</name>
<dbReference type="FunFam" id="3.20.20.100:FF:000002">
    <property type="entry name" value="2,5-diketo-D-gluconic acid reductase A"/>
    <property type="match status" value="1"/>
</dbReference>
<evidence type="ECO:0000313" key="8">
    <source>
        <dbReference type="EMBL" id="AWF95845.1"/>
    </source>
</evidence>
<evidence type="ECO:0000256" key="5">
    <source>
        <dbReference type="PIRSR" id="PIRSR000097-2"/>
    </source>
</evidence>
<accession>A0A2S1KS70</accession>
<dbReference type="PANTHER" id="PTHR43827">
    <property type="entry name" value="2,5-DIKETO-D-GLUCONIC ACID REDUCTASE"/>
    <property type="match status" value="1"/>
</dbReference>
<dbReference type="AlphaFoldDB" id="A0A2S1KS70"/>
<dbReference type="PIRSF" id="PIRSF000097">
    <property type="entry name" value="AKR"/>
    <property type="match status" value="1"/>
</dbReference>
<dbReference type="PRINTS" id="PR00069">
    <property type="entry name" value="ALDKETRDTASE"/>
</dbReference>
<dbReference type="Proteomes" id="UP000244870">
    <property type="component" value="Chromosome"/>
</dbReference>
<feature type="active site" description="Proton donor" evidence="4">
    <location>
        <position position="55"/>
    </location>
</feature>
<evidence type="ECO:0000256" key="2">
    <source>
        <dbReference type="ARBA" id="ARBA00022857"/>
    </source>
</evidence>
<evidence type="ECO:0000256" key="3">
    <source>
        <dbReference type="ARBA" id="ARBA00023002"/>
    </source>
</evidence>
<feature type="binding site" evidence="5">
    <location>
        <position position="113"/>
    </location>
    <ligand>
        <name>substrate</name>
    </ligand>
</feature>
<evidence type="ECO:0000256" key="1">
    <source>
        <dbReference type="ARBA" id="ARBA00007905"/>
    </source>
</evidence>
<dbReference type="CDD" id="cd19071">
    <property type="entry name" value="AKR_AKR1-5-like"/>
    <property type="match status" value="1"/>
</dbReference>
<organism evidence="8 9">
    <name type="scientific">Weissella cibaria</name>
    <dbReference type="NCBI Taxonomy" id="137591"/>
    <lineage>
        <taxon>Bacteria</taxon>
        <taxon>Bacillati</taxon>
        <taxon>Bacillota</taxon>
        <taxon>Bacilli</taxon>
        <taxon>Lactobacillales</taxon>
        <taxon>Lactobacillaceae</taxon>
        <taxon>Weissella</taxon>
    </lineage>
</organism>
<dbReference type="PANTHER" id="PTHR43827:SF3">
    <property type="entry name" value="NADP-DEPENDENT OXIDOREDUCTASE DOMAIN-CONTAINING PROTEIN"/>
    <property type="match status" value="1"/>
</dbReference>
<reference evidence="8 9" key="1">
    <citation type="submission" date="2017-04" db="EMBL/GenBank/DDBJ databases">
        <title>Weissella cibaria strain m2 complete genome.</title>
        <authorList>
            <person name="Pan Q."/>
            <person name="Tan M."/>
            <person name="Yao F."/>
            <person name="Su S."/>
        </authorList>
    </citation>
    <scope>NUCLEOTIDE SEQUENCE [LARGE SCALE GENOMIC DNA]</scope>
    <source>
        <strain evidence="8 9">M2</strain>
    </source>
</reference>
<dbReference type="InterPro" id="IPR023210">
    <property type="entry name" value="NADP_OxRdtase_dom"/>
</dbReference>
<sequence length="291" mass="32379">MNMTIFDETYRLNNGVEIPKIGFGTWMITDNDDAAQAVKTAIQVGYRHIDTAEAYENEVGVGRGVRDSGVRREDIFVTTKLAGEIKDYDDAVAAIDQSLADLGLDYIDMMIIHSPKPWVDFQKEDRFFAGNLAAWRALEEAVDAGKIRTIGVSNFDEVDLQNILDNGRIKPAVDQVLAHIGNVPFGLFDYAKQHDIQIEAYSPFGHGEMLKNPNLQQIADKYGVSVPKLGIRYLLQLGALPLPKTLSEDHMRHNATVDFTISDDDMALLEQVTFNDYGEFSGFPVFGGTLD</sequence>
<dbReference type="InterPro" id="IPR036812">
    <property type="entry name" value="NAD(P)_OxRdtase_dom_sf"/>
</dbReference>
<comment type="similarity">
    <text evidence="1">Belongs to the aldo/keto reductase family.</text>
</comment>
<evidence type="ECO:0000259" key="7">
    <source>
        <dbReference type="Pfam" id="PF00248"/>
    </source>
</evidence>
<keyword evidence="2" id="KW-0521">NADP</keyword>
<gene>
    <name evidence="8" type="ORF">B6254_1442</name>
</gene>
<proteinExistence type="inferred from homology"/>
<protein>
    <submittedName>
        <fullName evidence="8">Glyoxal reductase</fullName>
    </submittedName>
</protein>
<dbReference type="GO" id="GO:0016616">
    <property type="term" value="F:oxidoreductase activity, acting on the CH-OH group of donors, NAD or NADP as acceptor"/>
    <property type="evidence" value="ECO:0007669"/>
    <property type="project" value="UniProtKB-ARBA"/>
</dbReference>